<dbReference type="InterPro" id="IPR033124">
    <property type="entry name" value="Ser_caboxypep_his_AS"/>
</dbReference>
<feature type="region of interest" description="Disordered" evidence="1">
    <location>
        <begin position="387"/>
        <end position="423"/>
    </location>
</feature>
<dbReference type="GeneID" id="27708448"/>
<dbReference type="SUPFAM" id="SSF53474">
    <property type="entry name" value="alpha/beta-Hydrolases"/>
    <property type="match status" value="1"/>
</dbReference>
<dbReference type="PROSITE" id="PS00560">
    <property type="entry name" value="CARBOXYPEPT_SER_HIS"/>
    <property type="match status" value="1"/>
</dbReference>
<protein>
    <recommendedName>
        <fullName evidence="2">AB hydrolase-1 domain-containing protein</fullName>
    </recommendedName>
</protein>
<organism evidence="3 4">
    <name type="scientific">Fonsecaea multimorphosa CBS 102226</name>
    <dbReference type="NCBI Taxonomy" id="1442371"/>
    <lineage>
        <taxon>Eukaryota</taxon>
        <taxon>Fungi</taxon>
        <taxon>Dikarya</taxon>
        <taxon>Ascomycota</taxon>
        <taxon>Pezizomycotina</taxon>
        <taxon>Eurotiomycetes</taxon>
        <taxon>Chaetothyriomycetidae</taxon>
        <taxon>Chaetothyriales</taxon>
        <taxon>Herpotrichiellaceae</taxon>
        <taxon>Fonsecaea</taxon>
    </lineage>
</organism>
<dbReference type="InterPro" id="IPR000073">
    <property type="entry name" value="AB_hydrolase_1"/>
</dbReference>
<dbReference type="RefSeq" id="XP_016635272.1">
    <property type="nucleotide sequence ID" value="XM_016773215.1"/>
</dbReference>
<evidence type="ECO:0000256" key="1">
    <source>
        <dbReference type="SAM" id="MobiDB-lite"/>
    </source>
</evidence>
<dbReference type="AlphaFoldDB" id="A0A0D2KD66"/>
<reference evidence="3 4" key="1">
    <citation type="submission" date="2015-01" db="EMBL/GenBank/DDBJ databases">
        <title>The Genome Sequence of Fonsecaea multimorphosa CBS 102226.</title>
        <authorList>
            <consortium name="The Broad Institute Genomics Platform"/>
            <person name="Cuomo C."/>
            <person name="de Hoog S."/>
            <person name="Gorbushina A."/>
            <person name="Stielow B."/>
            <person name="Teixiera M."/>
            <person name="Abouelleil A."/>
            <person name="Chapman S.B."/>
            <person name="Priest M."/>
            <person name="Young S.K."/>
            <person name="Wortman J."/>
            <person name="Nusbaum C."/>
            <person name="Birren B."/>
        </authorList>
    </citation>
    <scope>NUCLEOTIDE SEQUENCE [LARGE SCALE GENOMIC DNA]</scope>
    <source>
        <strain evidence="3 4">CBS 102226</strain>
    </source>
</reference>
<dbReference type="GO" id="GO:0004185">
    <property type="term" value="F:serine-type carboxypeptidase activity"/>
    <property type="evidence" value="ECO:0007669"/>
    <property type="project" value="InterPro"/>
</dbReference>
<sequence length="423" mass="48269">MSPFRIIEHRILCQHIREYPQATSGSQNTELQLAVKQYVPISNPNPKEGDVTVIGAHANGFPKELYEPLWEDLYAQSKTHGFTIRGIWIADVAHQGESGILNEHLLGNDPGWYDHSRDLLHLINVKRDDMPRPIVGVGHSLGAAQLTNLAYMHPRLFTTLVLIDPAIQLYPSVAPGQGLDPARLSTFRRDLWPSREMAAQEFRNSSFYKAWDTRVLDRWIQYGLRETPTLLHHSEPESEQSFQVTLTTPFHQEVQTFNRSNYEGYGHQGKPVNYRTHADLNPDLPSVYPFYRAEPAQVFLRLQELRPSTFYVFGKDSAMSKADAQNAKMRRTGAGVGGSGGVVEGRVESVTIPDVGHLVPMESPGQTALQVAQWVGREWKRWQQEEETRRRAWETRSAADKQKIDDRWRKAMGGPYPRRRQKL</sequence>
<keyword evidence="4" id="KW-1185">Reference proteome</keyword>
<feature type="compositionally biased region" description="Basic and acidic residues" evidence="1">
    <location>
        <begin position="387"/>
        <end position="409"/>
    </location>
</feature>
<name>A0A0D2KD66_9EURO</name>
<evidence type="ECO:0000313" key="3">
    <source>
        <dbReference type="EMBL" id="KIY01150.1"/>
    </source>
</evidence>
<dbReference type="Pfam" id="PF12697">
    <property type="entry name" value="Abhydrolase_6"/>
    <property type="match status" value="1"/>
</dbReference>
<evidence type="ECO:0000259" key="2">
    <source>
        <dbReference type="Pfam" id="PF12697"/>
    </source>
</evidence>
<dbReference type="InterPro" id="IPR029058">
    <property type="entry name" value="AB_hydrolase_fold"/>
</dbReference>
<feature type="domain" description="AB hydrolase-1" evidence="2">
    <location>
        <begin position="57"/>
        <end position="368"/>
    </location>
</feature>
<dbReference type="STRING" id="1442371.A0A0D2KD66"/>
<dbReference type="OrthoDB" id="94039at2759"/>
<dbReference type="VEuPathDB" id="FungiDB:Z520_02702"/>
<proteinExistence type="predicted"/>
<dbReference type="Proteomes" id="UP000053411">
    <property type="component" value="Unassembled WGS sequence"/>
</dbReference>
<accession>A0A0D2KD66</accession>
<gene>
    <name evidence="3" type="ORF">Z520_02702</name>
</gene>
<dbReference type="Gene3D" id="3.40.50.1820">
    <property type="entry name" value="alpha/beta hydrolase"/>
    <property type="match status" value="1"/>
</dbReference>
<evidence type="ECO:0000313" key="4">
    <source>
        <dbReference type="Proteomes" id="UP000053411"/>
    </source>
</evidence>
<dbReference type="EMBL" id="KN848065">
    <property type="protein sequence ID" value="KIY01150.1"/>
    <property type="molecule type" value="Genomic_DNA"/>
</dbReference>